<dbReference type="GO" id="GO:0005634">
    <property type="term" value="C:nucleus"/>
    <property type="evidence" value="ECO:0007669"/>
    <property type="project" value="UniProtKB-SubCell"/>
</dbReference>
<dbReference type="SUPFAM" id="SSF57701">
    <property type="entry name" value="Zn2/Cys6 DNA-binding domain"/>
    <property type="match status" value="1"/>
</dbReference>
<evidence type="ECO:0000256" key="1">
    <source>
        <dbReference type="ARBA" id="ARBA00004123"/>
    </source>
</evidence>
<dbReference type="PROSITE" id="PS50048">
    <property type="entry name" value="ZN2_CY6_FUNGAL_2"/>
    <property type="match status" value="1"/>
</dbReference>
<gene>
    <name evidence="5" type="ORF">CCHR01_12352</name>
</gene>
<dbReference type="AlphaFoldDB" id="A0AAD9ACE0"/>
<dbReference type="GO" id="GO:0008270">
    <property type="term" value="F:zinc ion binding"/>
    <property type="evidence" value="ECO:0007669"/>
    <property type="project" value="InterPro"/>
</dbReference>
<dbReference type="SMART" id="SM00066">
    <property type="entry name" value="GAL4"/>
    <property type="match status" value="1"/>
</dbReference>
<keyword evidence="6" id="KW-1185">Reference proteome</keyword>
<dbReference type="GO" id="GO:0000981">
    <property type="term" value="F:DNA-binding transcription factor activity, RNA polymerase II-specific"/>
    <property type="evidence" value="ECO:0007669"/>
    <property type="project" value="InterPro"/>
</dbReference>
<keyword evidence="2" id="KW-0539">Nucleus</keyword>
<comment type="subcellular location">
    <subcellularLocation>
        <location evidence="1">Nucleus</location>
    </subcellularLocation>
</comment>
<evidence type="ECO:0000313" key="6">
    <source>
        <dbReference type="Proteomes" id="UP001243330"/>
    </source>
</evidence>
<evidence type="ECO:0000313" key="5">
    <source>
        <dbReference type="EMBL" id="KAK1845037.1"/>
    </source>
</evidence>
<evidence type="ECO:0000256" key="3">
    <source>
        <dbReference type="SAM" id="MobiDB-lite"/>
    </source>
</evidence>
<dbReference type="Proteomes" id="UP001243330">
    <property type="component" value="Unassembled WGS sequence"/>
</dbReference>
<name>A0AAD9ACE0_9PEZI</name>
<comment type="caution">
    <text evidence="5">The sequence shown here is derived from an EMBL/GenBank/DDBJ whole genome shotgun (WGS) entry which is preliminary data.</text>
</comment>
<dbReference type="EMBL" id="JAQOWY010000288">
    <property type="protein sequence ID" value="KAK1845037.1"/>
    <property type="molecule type" value="Genomic_DNA"/>
</dbReference>
<dbReference type="CDD" id="cd00067">
    <property type="entry name" value="GAL4"/>
    <property type="match status" value="1"/>
</dbReference>
<evidence type="ECO:0000256" key="2">
    <source>
        <dbReference type="ARBA" id="ARBA00023242"/>
    </source>
</evidence>
<sequence length="509" mass="56837">MSGRGRQDVRKDSGAQLKFDKGCATCERRRIRCDLQKPTCHKCYKKGLECPGYTRPLRWINGVAARGHLRGRPVPTRASPPGSPKMPTASGNPPKDAELVTDIPTIQALVPTSGLTIFELAASPSTESFATGARFMEYYRRNLAGFMVWLDSEENDYRKQVIPLAEHQPAIGFAILAFVAQHGSMSCSNKAIAAMAEDARDKCLQLIKLRAEQMTDKLMKGLELDDHSDATDAEWMLASILIMTNYDRCCPEVADEHRKAARTIVNLFNSSSAIEERQLFSFLRNQLAIDDVTTASTSFDRCLINNAIKPVPGSDSLLFSRYLTFLHRVTLASVEVVETGSSNEFPPHSRTTNMIRSEFEQARGSTLMAAGRLGLNGSRMTRDFVRLVEVYHNAGLVYSFQCLECVHEDGSERTTACNNLFDQLTGFEDQTAFVQNLAWPTFIAGTACHGNKERQKTILSLFTAIHQATRFNHYRDAVNFLEEFWTGSDADWRPLARAREASGKRILVV</sequence>
<reference evidence="5" key="1">
    <citation type="submission" date="2023-01" db="EMBL/GenBank/DDBJ databases">
        <title>Colletotrichum chrysophilum M932 genome sequence.</title>
        <authorList>
            <person name="Baroncelli R."/>
        </authorList>
    </citation>
    <scope>NUCLEOTIDE SEQUENCE</scope>
    <source>
        <strain evidence="5">M932</strain>
    </source>
</reference>
<evidence type="ECO:0000259" key="4">
    <source>
        <dbReference type="PROSITE" id="PS50048"/>
    </source>
</evidence>
<proteinExistence type="predicted"/>
<dbReference type="InterPro" id="IPR001138">
    <property type="entry name" value="Zn2Cys6_DnaBD"/>
</dbReference>
<feature type="region of interest" description="Disordered" evidence="3">
    <location>
        <begin position="70"/>
        <end position="94"/>
    </location>
</feature>
<dbReference type="Gene3D" id="4.10.240.10">
    <property type="entry name" value="Zn(2)-C6 fungal-type DNA-binding domain"/>
    <property type="match status" value="1"/>
</dbReference>
<organism evidence="5 6">
    <name type="scientific">Colletotrichum chrysophilum</name>
    <dbReference type="NCBI Taxonomy" id="1836956"/>
    <lineage>
        <taxon>Eukaryota</taxon>
        <taxon>Fungi</taxon>
        <taxon>Dikarya</taxon>
        <taxon>Ascomycota</taxon>
        <taxon>Pezizomycotina</taxon>
        <taxon>Sordariomycetes</taxon>
        <taxon>Hypocreomycetidae</taxon>
        <taxon>Glomerellales</taxon>
        <taxon>Glomerellaceae</taxon>
        <taxon>Colletotrichum</taxon>
        <taxon>Colletotrichum gloeosporioides species complex</taxon>
    </lineage>
</organism>
<dbReference type="Pfam" id="PF11951">
    <property type="entry name" value="Fungal_trans_2"/>
    <property type="match status" value="1"/>
</dbReference>
<dbReference type="PANTHER" id="PTHR37534">
    <property type="entry name" value="TRANSCRIPTIONAL ACTIVATOR PROTEIN UGA3"/>
    <property type="match status" value="1"/>
</dbReference>
<dbReference type="InterPro" id="IPR021858">
    <property type="entry name" value="Fun_TF"/>
</dbReference>
<dbReference type="PANTHER" id="PTHR37534:SF46">
    <property type="entry name" value="ZN(II)2CYS6 TRANSCRIPTION FACTOR (EUROFUNG)"/>
    <property type="match status" value="1"/>
</dbReference>
<dbReference type="InterPro" id="IPR036864">
    <property type="entry name" value="Zn2-C6_fun-type_DNA-bd_sf"/>
</dbReference>
<dbReference type="Pfam" id="PF00172">
    <property type="entry name" value="Zn_clus"/>
    <property type="match status" value="1"/>
</dbReference>
<protein>
    <recommendedName>
        <fullName evidence="4">Zn(2)-C6 fungal-type domain-containing protein</fullName>
    </recommendedName>
</protein>
<accession>A0AAD9ACE0</accession>
<feature type="domain" description="Zn(2)-C6 fungal-type" evidence="4">
    <location>
        <begin position="22"/>
        <end position="50"/>
    </location>
</feature>